<dbReference type="Proteomes" id="UP000249789">
    <property type="component" value="Unassembled WGS sequence"/>
</dbReference>
<evidence type="ECO:0000256" key="1">
    <source>
        <dbReference type="SAM" id="MobiDB-lite"/>
    </source>
</evidence>
<dbReference type="OrthoDB" id="444265at2759"/>
<accession>A0A8G1VT65</accession>
<organism evidence="3 4">
    <name type="scientific">Aspergillus fijiensis CBS 313.89</name>
    <dbReference type="NCBI Taxonomy" id="1448319"/>
    <lineage>
        <taxon>Eukaryota</taxon>
        <taxon>Fungi</taxon>
        <taxon>Dikarya</taxon>
        <taxon>Ascomycota</taxon>
        <taxon>Pezizomycotina</taxon>
        <taxon>Eurotiomycetes</taxon>
        <taxon>Eurotiomycetidae</taxon>
        <taxon>Eurotiales</taxon>
        <taxon>Aspergillaceae</taxon>
        <taxon>Aspergillus</taxon>
    </lineage>
</organism>
<feature type="region of interest" description="Disordered" evidence="1">
    <location>
        <begin position="1"/>
        <end position="227"/>
    </location>
</feature>
<feature type="compositionally biased region" description="Basic residues" evidence="1">
    <location>
        <begin position="158"/>
        <end position="174"/>
    </location>
</feature>
<dbReference type="EMBL" id="KZ824704">
    <property type="protein sequence ID" value="RAK72000.1"/>
    <property type="molecule type" value="Genomic_DNA"/>
</dbReference>
<feature type="compositionally biased region" description="Basic and acidic residues" evidence="1">
    <location>
        <begin position="126"/>
        <end position="135"/>
    </location>
</feature>
<evidence type="ECO:0000259" key="2">
    <source>
        <dbReference type="PROSITE" id="PS50006"/>
    </source>
</evidence>
<protein>
    <submittedName>
        <fullName evidence="3">SMAD/FHA domain-containing protein</fullName>
    </submittedName>
</protein>
<evidence type="ECO:0000313" key="4">
    <source>
        <dbReference type="Proteomes" id="UP000249789"/>
    </source>
</evidence>
<dbReference type="SUPFAM" id="SSF49879">
    <property type="entry name" value="SMAD/FHA domain"/>
    <property type="match status" value="1"/>
</dbReference>
<feature type="compositionally biased region" description="Polar residues" evidence="1">
    <location>
        <begin position="191"/>
        <end position="209"/>
    </location>
</feature>
<dbReference type="RefSeq" id="XP_040796012.1">
    <property type="nucleotide sequence ID" value="XM_040949758.1"/>
</dbReference>
<reference evidence="3 4" key="1">
    <citation type="submission" date="2018-02" db="EMBL/GenBank/DDBJ databases">
        <title>The genomes of Aspergillus section Nigri reveals drivers in fungal speciation.</title>
        <authorList>
            <consortium name="DOE Joint Genome Institute"/>
            <person name="Vesth T.C."/>
            <person name="Nybo J."/>
            <person name="Theobald S."/>
            <person name="Brandl J."/>
            <person name="Frisvad J.C."/>
            <person name="Nielsen K.F."/>
            <person name="Lyhne E.K."/>
            <person name="Kogle M.E."/>
            <person name="Kuo A."/>
            <person name="Riley R."/>
            <person name="Clum A."/>
            <person name="Nolan M."/>
            <person name="Lipzen A."/>
            <person name="Salamov A."/>
            <person name="Henrissat B."/>
            <person name="Wiebenga A."/>
            <person name="De vries R.P."/>
            <person name="Grigoriev I.V."/>
            <person name="Mortensen U.H."/>
            <person name="Andersen M.R."/>
            <person name="Baker S.E."/>
        </authorList>
    </citation>
    <scope>NUCLEOTIDE SEQUENCE [LARGE SCALE GENOMIC DNA]</scope>
    <source>
        <strain evidence="3 4">CBS 313.89</strain>
    </source>
</reference>
<gene>
    <name evidence="3" type="ORF">BO72DRAFT_521836</name>
</gene>
<dbReference type="FunFam" id="2.60.200.20:FF:000038">
    <property type="entry name" value="FHA domain-containing protein SNIP1"/>
    <property type="match status" value="1"/>
</dbReference>
<dbReference type="InterPro" id="IPR000253">
    <property type="entry name" value="FHA_dom"/>
</dbReference>
<dbReference type="PROSITE" id="PS50006">
    <property type="entry name" value="FHA_DOMAIN"/>
    <property type="match status" value="1"/>
</dbReference>
<feature type="compositionally biased region" description="Basic and acidic residues" evidence="1">
    <location>
        <begin position="28"/>
        <end position="51"/>
    </location>
</feature>
<dbReference type="VEuPathDB" id="FungiDB:BO72DRAFT_521836"/>
<dbReference type="SMART" id="SM00240">
    <property type="entry name" value="FHA"/>
    <property type="match status" value="1"/>
</dbReference>
<keyword evidence="4" id="KW-1185">Reference proteome</keyword>
<sequence>MFLLSCSDSPDTHPRRRHRSPSGSPAPPRDRRDRRDRERERERFRDSSRDNKSHRHDSHRSSRRDSSRRREQRRSSRSPNDRERSRRDDDSHRRRERRERATSPRNERDHDRDRDRDRDRHRRRHRDYDNEDSSHRTSHRRRRDRDTSKDRTKPPSSSRRHRDSPSRSRSRSRSPHTTTAAPSAPIRSSKPLPSQQTAYTTDLTPSDSQAPAAEVEKEKPNFGTTGRLAAESNTVTVHGGGGGNGPTTVVLKYHEPPEARKPPAKDSWRLYVFKGRDLLEMVELNVRSCWLVGREHLVVDFPLEHPSCSKQHAAIQFRFVEKKNEYGDRIGRVKPYVIDLESANGTTVNGDRIPAGRFVEVMDKDVLRFGLSSREYVLMLTKPE</sequence>
<name>A0A8G1VT65_9EURO</name>
<feature type="compositionally biased region" description="Basic and acidic residues" evidence="1">
    <location>
        <begin position="144"/>
        <end position="153"/>
    </location>
</feature>
<dbReference type="InterPro" id="IPR050923">
    <property type="entry name" value="Cell_Proc_Reg/RNA_Proc"/>
</dbReference>
<dbReference type="Pfam" id="PF00498">
    <property type="entry name" value="FHA"/>
    <property type="match status" value="1"/>
</dbReference>
<dbReference type="AlphaFoldDB" id="A0A8G1VT65"/>
<feature type="compositionally biased region" description="Basic and acidic residues" evidence="1">
    <location>
        <begin position="79"/>
        <end position="118"/>
    </location>
</feature>
<feature type="domain" description="FHA" evidence="2">
    <location>
        <begin position="290"/>
        <end position="353"/>
    </location>
</feature>
<dbReference type="GeneID" id="63867093"/>
<proteinExistence type="predicted"/>
<feature type="compositionally biased region" description="Basic and acidic residues" evidence="1">
    <location>
        <begin position="59"/>
        <end position="69"/>
    </location>
</feature>
<dbReference type="PANTHER" id="PTHR23308">
    <property type="entry name" value="NUCLEAR INHIBITOR OF PROTEIN PHOSPHATASE-1"/>
    <property type="match status" value="1"/>
</dbReference>
<evidence type="ECO:0000313" key="3">
    <source>
        <dbReference type="EMBL" id="RAK72000.1"/>
    </source>
</evidence>
<dbReference type="Gene3D" id="2.60.200.20">
    <property type="match status" value="1"/>
</dbReference>
<dbReference type="InterPro" id="IPR008984">
    <property type="entry name" value="SMAD_FHA_dom_sf"/>
</dbReference>